<evidence type="ECO:0000313" key="3">
    <source>
        <dbReference type="Proteomes" id="UP000015101"/>
    </source>
</evidence>
<name>T1EX50_HELRO</name>
<dbReference type="GeneID" id="20201150"/>
<dbReference type="CTD" id="20201150"/>
<accession>T1EX50</accession>
<protein>
    <submittedName>
        <fullName evidence="1 2">Uncharacterized protein</fullName>
    </submittedName>
</protein>
<dbReference type="EMBL" id="KB097700">
    <property type="protein sequence ID" value="ESN91604.1"/>
    <property type="molecule type" value="Genomic_DNA"/>
</dbReference>
<reference evidence="1 3" key="2">
    <citation type="journal article" date="2013" name="Nature">
        <title>Insights into bilaterian evolution from three spiralian genomes.</title>
        <authorList>
            <person name="Simakov O."/>
            <person name="Marletaz F."/>
            <person name="Cho S.J."/>
            <person name="Edsinger-Gonzales E."/>
            <person name="Havlak P."/>
            <person name="Hellsten U."/>
            <person name="Kuo D.H."/>
            <person name="Larsson T."/>
            <person name="Lv J."/>
            <person name="Arendt D."/>
            <person name="Savage R."/>
            <person name="Osoegawa K."/>
            <person name="de Jong P."/>
            <person name="Grimwood J."/>
            <person name="Chapman J.A."/>
            <person name="Shapiro H."/>
            <person name="Aerts A."/>
            <person name="Otillar R.P."/>
            <person name="Terry A.Y."/>
            <person name="Boore J.L."/>
            <person name="Grigoriev I.V."/>
            <person name="Lindberg D.R."/>
            <person name="Seaver E.C."/>
            <person name="Weisblat D.A."/>
            <person name="Putnam N.H."/>
            <person name="Rokhsar D.S."/>
        </authorList>
    </citation>
    <scope>NUCLEOTIDE SEQUENCE</scope>
</reference>
<reference evidence="3" key="1">
    <citation type="submission" date="2012-12" db="EMBL/GenBank/DDBJ databases">
        <authorList>
            <person name="Hellsten U."/>
            <person name="Grimwood J."/>
            <person name="Chapman J.A."/>
            <person name="Shapiro H."/>
            <person name="Aerts A."/>
            <person name="Otillar R.P."/>
            <person name="Terry A.Y."/>
            <person name="Boore J.L."/>
            <person name="Simakov O."/>
            <person name="Marletaz F."/>
            <person name="Cho S.-J."/>
            <person name="Edsinger-Gonzales E."/>
            <person name="Havlak P."/>
            <person name="Kuo D.-H."/>
            <person name="Larsson T."/>
            <person name="Lv J."/>
            <person name="Arendt D."/>
            <person name="Savage R."/>
            <person name="Osoegawa K."/>
            <person name="de Jong P."/>
            <person name="Lindberg D.R."/>
            <person name="Seaver E.C."/>
            <person name="Weisblat D.A."/>
            <person name="Putnam N.H."/>
            <person name="Grigoriev I.V."/>
            <person name="Rokhsar D.S."/>
        </authorList>
    </citation>
    <scope>NUCLEOTIDE SEQUENCE</scope>
</reference>
<dbReference type="RefSeq" id="XP_009030434.1">
    <property type="nucleotide sequence ID" value="XM_009032186.1"/>
</dbReference>
<dbReference type="Proteomes" id="UP000015101">
    <property type="component" value="Unassembled WGS sequence"/>
</dbReference>
<dbReference type="KEGG" id="hro:HELRODRAFT_165657"/>
<keyword evidence="3" id="KW-1185">Reference proteome</keyword>
<evidence type="ECO:0000313" key="2">
    <source>
        <dbReference type="EnsemblMetazoa" id="HelroP165657"/>
    </source>
</evidence>
<evidence type="ECO:0000313" key="1">
    <source>
        <dbReference type="EMBL" id="ESN91604.1"/>
    </source>
</evidence>
<organism evidence="2 3">
    <name type="scientific">Helobdella robusta</name>
    <name type="common">Californian leech</name>
    <dbReference type="NCBI Taxonomy" id="6412"/>
    <lineage>
        <taxon>Eukaryota</taxon>
        <taxon>Metazoa</taxon>
        <taxon>Spiralia</taxon>
        <taxon>Lophotrochozoa</taxon>
        <taxon>Annelida</taxon>
        <taxon>Clitellata</taxon>
        <taxon>Hirudinea</taxon>
        <taxon>Rhynchobdellida</taxon>
        <taxon>Glossiphoniidae</taxon>
        <taxon>Helobdella</taxon>
    </lineage>
</organism>
<dbReference type="EnsemblMetazoa" id="HelroT165657">
    <property type="protein sequence ID" value="HelroP165657"/>
    <property type="gene ID" value="HelroG165657"/>
</dbReference>
<reference evidence="2" key="3">
    <citation type="submission" date="2015-06" db="UniProtKB">
        <authorList>
            <consortium name="EnsemblMetazoa"/>
        </authorList>
    </citation>
    <scope>IDENTIFICATION</scope>
</reference>
<dbReference type="InParanoid" id="T1EX50"/>
<dbReference type="HOGENOM" id="CLU_2252927_0_0_1"/>
<proteinExistence type="predicted"/>
<gene>
    <name evidence="2" type="primary">20201150</name>
    <name evidence="1" type="ORF">HELRODRAFT_165657</name>
</gene>
<sequence length="104" mass="12066">MALLLFLLLLLLFLLLLLLLLPICPCVDDLWLILALQRCNNNIDDKMTVDIVGVYSFEFKQIKINSQTLQQISSARPDMSCRQQNRRCLWAWHRSSDCIASKND</sequence>
<dbReference type="EMBL" id="AMQM01002136">
    <property type="status" value="NOT_ANNOTATED_CDS"/>
    <property type="molecule type" value="Genomic_DNA"/>
</dbReference>
<dbReference type="AlphaFoldDB" id="T1EX50"/>